<dbReference type="OrthoDB" id="2472497at2"/>
<evidence type="ECO:0000259" key="1">
    <source>
        <dbReference type="SMART" id="SM00530"/>
    </source>
</evidence>
<name>A0A329MK07_9BACL</name>
<protein>
    <submittedName>
        <fullName evidence="2">XRE family transcriptional regulator</fullName>
    </submittedName>
</protein>
<dbReference type="Proteomes" id="UP000250369">
    <property type="component" value="Unassembled WGS sequence"/>
</dbReference>
<dbReference type="RefSeq" id="WP_113032052.1">
    <property type="nucleotide sequence ID" value="NZ_QMFB01000009.1"/>
</dbReference>
<dbReference type="Gene3D" id="1.10.260.40">
    <property type="entry name" value="lambda repressor-like DNA-binding domains"/>
    <property type="match status" value="1"/>
</dbReference>
<evidence type="ECO:0000313" key="3">
    <source>
        <dbReference type="Proteomes" id="UP000250369"/>
    </source>
</evidence>
<dbReference type="InterPro" id="IPR010982">
    <property type="entry name" value="Lambda_DNA-bd_dom_sf"/>
</dbReference>
<sequence length="70" mass="7848">MKLQLGRCLLQKRMEERGVTANGLAQALLYKPERLKDYADNKRIMPLQVAISIADTLGCDVRGLYELSPA</sequence>
<accession>A0A329MK07</accession>
<comment type="caution">
    <text evidence="2">The sequence shown here is derived from an EMBL/GenBank/DDBJ whole genome shotgun (WGS) entry which is preliminary data.</text>
</comment>
<dbReference type="SUPFAM" id="SSF47413">
    <property type="entry name" value="lambda repressor-like DNA-binding domains"/>
    <property type="match status" value="1"/>
</dbReference>
<reference evidence="2 3" key="1">
    <citation type="journal article" date="2009" name="Int. J. Syst. Evol. Microbiol.">
        <title>Paenibacillus contaminans sp. nov., isolated from a contaminated laboratory plate.</title>
        <authorList>
            <person name="Chou J.H."/>
            <person name="Lee J.H."/>
            <person name="Lin M.C."/>
            <person name="Chang P.S."/>
            <person name="Arun A.B."/>
            <person name="Young C.C."/>
            <person name="Chen W.M."/>
        </authorList>
    </citation>
    <scope>NUCLEOTIDE SEQUENCE [LARGE SCALE GENOMIC DNA]</scope>
    <source>
        <strain evidence="2 3">CKOBP-6</strain>
    </source>
</reference>
<dbReference type="GO" id="GO:0003677">
    <property type="term" value="F:DNA binding"/>
    <property type="evidence" value="ECO:0007669"/>
    <property type="project" value="InterPro"/>
</dbReference>
<dbReference type="AlphaFoldDB" id="A0A329MK07"/>
<dbReference type="EMBL" id="QMFB01000009">
    <property type="protein sequence ID" value="RAV20155.1"/>
    <property type="molecule type" value="Genomic_DNA"/>
</dbReference>
<dbReference type="InterPro" id="IPR001387">
    <property type="entry name" value="Cro/C1-type_HTH"/>
</dbReference>
<feature type="domain" description="HTH cro/C1-type" evidence="1">
    <location>
        <begin position="9"/>
        <end position="64"/>
    </location>
</feature>
<keyword evidence="3" id="KW-1185">Reference proteome</keyword>
<dbReference type="Pfam" id="PF13443">
    <property type="entry name" value="HTH_26"/>
    <property type="match status" value="1"/>
</dbReference>
<organism evidence="2 3">
    <name type="scientific">Paenibacillus contaminans</name>
    <dbReference type="NCBI Taxonomy" id="450362"/>
    <lineage>
        <taxon>Bacteria</taxon>
        <taxon>Bacillati</taxon>
        <taxon>Bacillota</taxon>
        <taxon>Bacilli</taxon>
        <taxon>Bacillales</taxon>
        <taxon>Paenibacillaceae</taxon>
        <taxon>Paenibacillus</taxon>
    </lineage>
</organism>
<dbReference type="SMART" id="SM00530">
    <property type="entry name" value="HTH_XRE"/>
    <property type="match status" value="1"/>
</dbReference>
<proteinExistence type="predicted"/>
<evidence type="ECO:0000313" key="2">
    <source>
        <dbReference type="EMBL" id="RAV20155.1"/>
    </source>
</evidence>
<gene>
    <name evidence="2" type="ORF">DQG23_16940</name>
</gene>